<evidence type="ECO:0000256" key="6">
    <source>
        <dbReference type="ARBA" id="ARBA00022519"/>
    </source>
</evidence>
<keyword evidence="4" id="KW-0813">Transport</keyword>
<comment type="function">
    <text evidence="1">Intake of glucose and galactose.</text>
</comment>
<evidence type="ECO:0000256" key="2">
    <source>
        <dbReference type="ARBA" id="ARBA00004429"/>
    </source>
</evidence>
<protein>
    <submittedName>
        <fullName evidence="13">L-fucose:H+ symporter permease</fullName>
    </submittedName>
</protein>
<feature type="transmembrane region" description="Helical" evidence="11">
    <location>
        <begin position="239"/>
        <end position="261"/>
    </location>
</feature>
<evidence type="ECO:0000256" key="1">
    <source>
        <dbReference type="ARBA" id="ARBA00003321"/>
    </source>
</evidence>
<sequence length="419" mass="45559">MNKNKTSTRFAFIMITSLFFMWGFVHNLDPILIPHLKRAFSLSNLQASLIDSSVFIAYFVMALPAGALMKKFGYKTGILTGLSLFAIGSYLFIPSANTQMYIFFLLSLFVIACGLATLETAANPYASLLGPPEKAVQRLNLAQSFNGLAATLAPIIGGKIILTKSYSDAVLSTMSSSARQIALASEAASVKTPYFILGTIILFIAIIFYFMKLPEIKDGDGEASVSNVFHALKHRHLSWAVAAQFFYVGAQVCVFSFFILYAIKASSISEGLAAIYAGFGVGMAFMLGRFVGTFFMRFIKPVKLLVIYSLICMALSILAIFLTGMVAVYLIIGIAFFMSIMFPTIFSLGIKDLGGDTKFGSSLIIMSIVGGAILPPIFGYISDVAQNIQVGYIVPLICFIVIFCFASFGYKVKPLKTII</sequence>
<keyword evidence="10 11" id="KW-0472">Membrane</keyword>
<dbReference type="NCBIfam" id="TIGR00885">
    <property type="entry name" value="fucP"/>
    <property type="match status" value="1"/>
</dbReference>
<dbReference type="PROSITE" id="PS50850">
    <property type="entry name" value="MFS"/>
    <property type="match status" value="1"/>
</dbReference>
<dbReference type="InterPro" id="IPR050375">
    <property type="entry name" value="MFS_TsgA-like"/>
</dbReference>
<proteinExistence type="inferred from homology"/>
<feature type="transmembrane region" description="Helical" evidence="11">
    <location>
        <begin position="45"/>
        <end position="65"/>
    </location>
</feature>
<evidence type="ECO:0000256" key="3">
    <source>
        <dbReference type="ARBA" id="ARBA00009120"/>
    </source>
</evidence>
<keyword evidence="6" id="KW-0997">Cell inner membrane</keyword>
<keyword evidence="5" id="KW-1003">Cell membrane</keyword>
<name>A0ABS1BMW5_9SPHI</name>
<feature type="transmembrane region" description="Helical" evidence="11">
    <location>
        <begin position="72"/>
        <end position="93"/>
    </location>
</feature>
<evidence type="ECO:0000256" key="8">
    <source>
        <dbReference type="ARBA" id="ARBA00022692"/>
    </source>
</evidence>
<reference evidence="13 14" key="1">
    <citation type="submission" date="2020-12" db="EMBL/GenBank/DDBJ databases">
        <title>Bacterial novel species Pedobacter sp. SD-b isolated from soil.</title>
        <authorList>
            <person name="Jung H.-Y."/>
        </authorList>
    </citation>
    <scope>NUCLEOTIDE SEQUENCE [LARGE SCALE GENOMIC DNA]</scope>
    <source>
        <strain evidence="13 14">SD-b</strain>
    </source>
</reference>
<dbReference type="InterPro" id="IPR011701">
    <property type="entry name" value="MFS"/>
</dbReference>
<organism evidence="13 14">
    <name type="scientific">Pedobacter segetis</name>
    <dbReference type="NCBI Taxonomy" id="2793069"/>
    <lineage>
        <taxon>Bacteria</taxon>
        <taxon>Pseudomonadati</taxon>
        <taxon>Bacteroidota</taxon>
        <taxon>Sphingobacteriia</taxon>
        <taxon>Sphingobacteriales</taxon>
        <taxon>Sphingobacteriaceae</taxon>
        <taxon>Pedobacter</taxon>
    </lineage>
</organism>
<feature type="transmembrane region" description="Helical" evidence="11">
    <location>
        <begin position="362"/>
        <end position="382"/>
    </location>
</feature>
<dbReference type="CDD" id="cd17394">
    <property type="entry name" value="MFS_FucP_like"/>
    <property type="match status" value="1"/>
</dbReference>
<evidence type="ECO:0000313" key="14">
    <source>
        <dbReference type="Proteomes" id="UP000660024"/>
    </source>
</evidence>
<dbReference type="InterPro" id="IPR036259">
    <property type="entry name" value="MFS_trans_sf"/>
</dbReference>
<accession>A0ABS1BMW5</accession>
<evidence type="ECO:0000256" key="11">
    <source>
        <dbReference type="SAM" id="Phobius"/>
    </source>
</evidence>
<feature type="transmembrane region" description="Helical" evidence="11">
    <location>
        <begin position="304"/>
        <end position="322"/>
    </location>
</feature>
<comment type="similarity">
    <text evidence="3">Belongs to the major facilitator superfamily. FHS transporter (TC 2.A.1.7) family.</text>
</comment>
<evidence type="ECO:0000256" key="7">
    <source>
        <dbReference type="ARBA" id="ARBA00022597"/>
    </source>
</evidence>
<dbReference type="InterPro" id="IPR020846">
    <property type="entry name" value="MFS_dom"/>
</dbReference>
<comment type="caution">
    <text evidence="13">The sequence shown here is derived from an EMBL/GenBank/DDBJ whole genome shotgun (WGS) entry which is preliminary data.</text>
</comment>
<feature type="transmembrane region" description="Helical" evidence="11">
    <location>
        <begin position="99"/>
        <end position="118"/>
    </location>
</feature>
<evidence type="ECO:0000256" key="5">
    <source>
        <dbReference type="ARBA" id="ARBA00022475"/>
    </source>
</evidence>
<dbReference type="NCBIfam" id="TIGR01272">
    <property type="entry name" value="gluP"/>
    <property type="match status" value="1"/>
</dbReference>
<evidence type="ECO:0000256" key="4">
    <source>
        <dbReference type="ARBA" id="ARBA00022448"/>
    </source>
</evidence>
<dbReference type="Pfam" id="PF07690">
    <property type="entry name" value="MFS_1"/>
    <property type="match status" value="1"/>
</dbReference>
<keyword evidence="8 11" id="KW-0812">Transmembrane</keyword>
<dbReference type="PANTHER" id="PTHR43702:SF3">
    <property type="entry name" value="PROTEIN TSGA"/>
    <property type="match status" value="1"/>
</dbReference>
<dbReference type="Gene3D" id="1.20.1250.20">
    <property type="entry name" value="MFS general substrate transporter like domains"/>
    <property type="match status" value="2"/>
</dbReference>
<keyword evidence="7" id="KW-0762">Sugar transport</keyword>
<dbReference type="PANTHER" id="PTHR43702">
    <property type="entry name" value="L-FUCOSE-PROTON SYMPORTER"/>
    <property type="match status" value="1"/>
</dbReference>
<dbReference type="InterPro" id="IPR005964">
    <property type="entry name" value="Glc/Gal_transptr_bac"/>
</dbReference>
<dbReference type="EMBL" id="JAEHFY010000023">
    <property type="protein sequence ID" value="MBK0384158.1"/>
    <property type="molecule type" value="Genomic_DNA"/>
</dbReference>
<gene>
    <name evidence="13" type="primary">fucP</name>
    <name evidence="13" type="ORF">I5M32_14405</name>
</gene>
<evidence type="ECO:0000259" key="12">
    <source>
        <dbReference type="PROSITE" id="PS50850"/>
    </source>
</evidence>
<evidence type="ECO:0000313" key="13">
    <source>
        <dbReference type="EMBL" id="MBK0384158.1"/>
    </source>
</evidence>
<feature type="transmembrane region" description="Helical" evidence="11">
    <location>
        <begin position="273"/>
        <end position="292"/>
    </location>
</feature>
<dbReference type="RefSeq" id="WP_200587615.1">
    <property type="nucleotide sequence ID" value="NZ_JAEHFY010000023.1"/>
</dbReference>
<feature type="transmembrane region" description="Helical" evidence="11">
    <location>
        <begin position="388"/>
        <end position="410"/>
    </location>
</feature>
<feature type="domain" description="Major facilitator superfamily (MFS) profile" evidence="12">
    <location>
        <begin position="11"/>
        <end position="419"/>
    </location>
</feature>
<keyword evidence="14" id="KW-1185">Reference proteome</keyword>
<keyword evidence="9 11" id="KW-1133">Transmembrane helix</keyword>
<feature type="transmembrane region" description="Helical" evidence="11">
    <location>
        <begin position="328"/>
        <end position="350"/>
    </location>
</feature>
<feature type="transmembrane region" description="Helical" evidence="11">
    <location>
        <begin position="7"/>
        <end position="25"/>
    </location>
</feature>
<dbReference type="SUPFAM" id="SSF103473">
    <property type="entry name" value="MFS general substrate transporter"/>
    <property type="match status" value="1"/>
</dbReference>
<dbReference type="Proteomes" id="UP000660024">
    <property type="component" value="Unassembled WGS sequence"/>
</dbReference>
<dbReference type="InterPro" id="IPR005275">
    <property type="entry name" value="Lfuc_symporter_FucP"/>
</dbReference>
<evidence type="ECO:0000256" key="9">
    <source>
        <dbReference type="ARBA" id="ARBA00022989"/>
    </source>
</evidence>
<comment type="subcellular location">
    <subcellularLocation>
        <location evidence="2">Cell inner membrane</location>
        <topology evidence="2">Multi-pass membrane protein</topology>
    </subcellularLocation>
</comment>
<feature type="transmembrane region" description="Helical" evidence="11">
    <location>
        <begin position="194"/>
        <end position="211"/>
    </location>
</feature>
<evidence type="ECO:0000256" key="10">
    <source>
        <dbReference type="ARBA" id="ARBA00023136"/>
    </source>
</evidence>